<dbReference type="PANTHER" id="PTHR30388:SF4">
    <property type="entry name" value="MOLYBDENUM COFACTOR INSERTION CHAPERONE PAOD"/>
    <property type="match status" value="1"/>
</dbReference>
<gene>
    <name evidence="3" type="ORF">BDZ31_001423</name>
</gene>
<dbReference type="InterPro" id="IPR003777">
    <property type="entry name" value="XdhC_CoxI"/>
</dbReference>
<dbReference type="Pfam" id="PF02625">
    <property type="entry name" value="XdhC_CoxI"/>
    <property type="match status" value="1"/>
</dbReference>
<dbReference type="AlphaFoldDB" id="A0A840ID36"/>
<dbReference type="EMBL" id="JACHNU010000001">
    <property type="protein sequence ID" value="MBB4661850.1"/>
    <property type="molecule type" value="Genomic_DNA"/>
</dbReference>
<protein>
    <submittedName>
        <fullName evidence="3">Xanthine dehydrogenase accessory factor</fullName>
    </submittedName>
</protein>
<feature type="domain" description="XdhC Rossmann" evidence="2">
    <location>
        <begin position="212"/>
        <end position="353"/>
    </location>
</feature>
<reference evidence="3 4" key="1">
    <citation type="submission" date="2020-08" db="EMBL/GenBank/DDBJ databases">
        <title>Genomic Encyclopedia of Archaeal and Bacterial Type Strains, Phase II (KMG-II): from individual species to whole genera.</title>
        <authorList>
            <person name="Goeker M."/>
        </authorList>
    </citation>
    <scope>NUCLEOTIDE SEQUENCE [LARGE SCALE GENOMIC DNA]</scope>
    <source>
        <strain evidence="3 4">DSM 23288</strain>
    </source>
</reference>
<evidence type="ECO:0000259" key="2">
    <source>
        <dbReference type="Pfam" id="PF13478"/>
    </source>
</evidence>
<accession>A0A840ID36</accession>
<dbReference type="Pfam" id="PF13478">
    <property type="entry name" value="XdhC_C"/>
    <property type="match status" value="1"/>
</dbReference>
<dbReference type="Gene3D" id="3.40.50.720">
    <property type="entry name" value="NAD(P)-binding Rossmann-like Domain"/>
    <property type="match status" value="1"/>
</dbReference>
<feature type="domain" description="XdhC- CoxI" evidence="1">
    <location>
        <begin position="7"/>
        <end position="66"/>
    </location>
</feature>
<proteinExistence type="predicted"/>
<dbReference type="RefSeq" id="WP_343075533.1">
    <property type="nucleotide sequence ID" value="NZ_JACHNU010000001.1"/>
</dbReference>
<dbReference type="InterPro" id="IPR052698">
    <property type="entry name" value="MoCofactor_Util/Proc"/>
</dbReference>
<organism evidence="3 4">
    <name type="scientific">Conexibacter arvalis</name>
    <dbReference type="NCBI Taxonomy" id="912552"/>
    <lineage>
        <taxon>Bacteria</taxon>
        <taxon>Bacillati</taxon>
        <taxon>Actinomycetota</taxon>
        <taxon>Thermoleophilia</taxon>
        <taxon>Solirubrobacterales</taxon>
        <taxon>Conexibacteraceae</taxon>
        <taxon>Conexibacter</taxon>
    </lineage>
</organism>
<dbReference type="InterPro" id="IPR027051">
    <property type="entry name" value="XdhC_Rossmann_dom"/>
</dbReference>
<evidence type="ECO:0000259" key="1">
    <source>
        <dbReference type="Pfam" id="PF02625"/>
    </source>
</evidence>
<evidence type="ECO:0000313" key="3">
    <source>
        <dbReference type="EMBL" id="MBB4661850.1"/>
    </source>
</evidence>
<keyword evidence="4" id="KW-1185">Reference proteome</keyword>
<sequence>MACGSRARALLVEVEGSAPFAAGAAMLVGADGSVEGSITAGCVESAVVQEAERVLAGAPPQLLTYGVSDELAGTAGLMCGGTVHVFVHALDARSAAALDAAEAAVRDGRPAVVATVLDGPCAGSVVALAGGEPTGDGAVAGGGDAAGEGTSIGDALVGSLGASTGLARAVARDAAGMLEQGASRIRRYGDDGATLGAEIRVHLRSFATAPTMLLFGAVDFSAALAPLARQLGYAVTISDPRARFAAAPRFSRHAEVHVGWPDEAFAGRPLGPRDAVLVFSHDPRLDVPALRGALATDAGYIGALGSRRTTVEREERLRAAGVGDAQLARIHAPAGLDIGGGTPEETAVSILAEAIAVRSGRAGGPLRRAAGHIRPRG</sequence>
<dbReference type="PANTHER" id="PTHR30388">
    <property type="entry name" value="ALDEHYDE OXIDOREDUCTASE MOLYBDENUM COFACTOR ASSEMBLY PROTEIN"/>
    <property type="match status" value="1"/>
</dbReference>
<dbReference type="Proteomes" id="UP000585272">
    <property type="component" value="Unassembled WGS sequence"/>
</dbReference>
<evidence type="ECO:0000313" key="4">
    <source>
        <dbReference type="Proteomes" id="UP000585272"/>
    </source>
</evidence>
<comment type="caution">
    <text evidence="3">The sequence shown here is derived from an EMBL/GenBank/DDBJ whole genome shotgun (WGS) entry which is preliminary data.</text>
</comment>
<name>A0A840ID36_9ACTN</name>